<sequence>MLPIGQKGLCITDVILPTFSWKREPIVAQVDSIETNEPLKVRALSQQKEEAEENGGGSRVGGLRAWPKFAELWLAVRQGGLSKASRSSGWYPTASQQETRLQAFHSKKLYSANSPRELGGRFFQGPDYNPGCLTPWSWPKTCSRDQSS</sequence>
<protein>
    <submittedName>
        <fullName evidence="1">Uncharacterized protein</fullName>
    </submittedName>
</protein>
<name>A0ACB0ECS7_RANTA</name>
<proteinExistence type="predicted"/>
<reference evidence="1" key="1">
    <citation type="submission" date="2023-05" db="EMBL/GenBank/DDBJ databases">
        <authorList>
            <consortium name="ELIXIR-Norway"/>
        </authorList>
    </citation>
    <scope>NUCLEOTIDE SEQUENCE</scope>
</reference>
<evidence type="ECO:0000313" key="2">
    <source>
        <dbReference type="Proteomes" id="UP001162501"/>
    </source>
</evidence>
<gene>
    <name evidence="1" type="ORF">MRATA1EN3_LOCUS9397</name>
</gene>
<dbReference type="EMBL" id="OX596102">
    <property type="protein sequence ID" value="CAI9698184.1"/>
    <property type="molecule type" value="Genomic_DNA"/>
</dbReference>
<dbReference type="Proteomes" id="UP001162501">
    <property type="component" value="Chromosome 18"/>
</dbReference>
<accession>A0ACB0ECS7</accession>
<evidence type="ECO:0000313" key="1">
    <source>
        <dbReference type="EMBL" id="CAI9698184.1"/>
    </source>
</evidence>
<organism evidence="1 2">
    <name type="scientific">Rangifer tarandus platyrhynchus</name>
    <name type="common">Svalbard reindeer</name>
    <dbReference type="NCBI Taxonomy" id="3082113"/>
    <lineage>
        <taxon>Eukaryota</taxon>
        <taxon>Metazoa</taxon>
        <taxon>Chordata</taxon>
        <taxon>Craniata</taxon>
        <taxon>Vertebrata</taxon>
        <taxon>Euteleostomi</taxon>
        <taxon>Mammalia</taxon>
        <taxon>Eutheria</taxon>
        <taxon>Laurasiatheria</taxon>
        <taxon>Artiodactyla</taxon>
        <taxon>Ruminantia</taxon>
        <taxon>Pecora</taxon>
        <taxon>Cervidae</taxon>
        <taxon>Odocoileinae</taxon>
        <taxon>Rangifer</taxon>
    </lineage>
</organism>